<evidence type="ECO:0000256" key="13">
    <source>
        <dbReference type="ARBA" id="ARBA00023211"/>
    </source>
</evidence>
<dbReference type="GO" id="GO:0004386">
    <property type="term" value="F:helicase activity"/>
    <property type="evidence" value="ECO:0007669"/>
    <property type="project" value="UniProtKB-KW"/>
</dbReference>
<dbReference type="CDD" id="cd18034">
    <property type="entry name" value="DEXHc_dicer"/>
    <property type="match status" value="1"/>
</dbReference>
<comment type="function">
    <text evidence="14">Dicer-like endonuclease involved in cleaving double-stranded RNA in the RNA interference (RNAi) pathway. Produces 21 to 25 bp dsRNAs (siRNAs) which target the selective destruction of homologous RNAs leading to sequence-specific suppression of gene expression, called post-transcriptional gene silencing (PTGS). Part of a broad host defense response against viral infection and transposons.</text>
</comment>
<dbReference type="Pfam" id="PF00270">
    <property type="entry name" value="DEAD"/>
    <property type="match status" value="1"/>
</dbReference>
<feature type="domain" description="Dicer dsRNA-binding fold" evidence="20">
    <location>
        <begin position="614"/>
        <end position="713"/>
    </location>
</feature>
<keyword evidence="22" id="KW-1185">Reference proteome</keyword>
<evidence type="ECO:0000256" key="2">
    <source>
        <dbReference type="ARBA" id="ARBA00001946"/>
    </source>
</evidence>
<comment type="cofactor">
    <cofactor evidence="2">
        <name>Mg(2+)</name>
        <dbReference type="ChEBI" id="CHEBI:18420"/>
    </cofactor>
</comment>
<dbReference type="SMART" id="SM00487">
    <property type="entry name" value="DEXDc"/>
    <property type="match status" value="1"/>
</dbReference>
<dbReference type="GO" id="GO:0003723">
    <property type="term" value="F:RNA binding"/>
    <property type="evidence" value="ECO:0007669"/>
    <property type="project" value="UniProtKB-UniRule"/>
</dbReference>
<reference evidence="21 22" key="1">
    <citation type="submission" date="2019-03" db="EMBL/GenBank/DDBJ databases">
        <title>Draft genome sequence of Xylaria hypoxylon DSM 108379, a ubiquitous saprotrophic-parasitic fungi on hardwood.</title>
        <authorList>
            <person name="Buettner E."/>
            <person name="Leonhardt S."/>
            <person name="Gebauer A.M."/>
            <person name="Liers C."/>
            <person name="Hofrichter M."/>
            <person name="Kellner H."/>
        </authorList>
    </citation>
    <scope>NUCLEOTIDE SEQUENCE [LARGE SCALE GENOMIC DNA]</scope>
    <source>
        <strain evidence="21 22">DSM 108379</strain>
    </source>
</reference>
<dbReference type="SUPFAM" id="SSF69065">
    <property type="entry name" value="RNase III domain-like"/>
    <property type="match status" value="2"/>
</dbReference>
<dbReference type="InterPro" id="IPR014001">
    <property type="entry name" value="Helicase_ATP-bd"/>
</dbReference>
<dbReference type="Pfam" id="PF00271">
    <property type="entry name" value="Helicase_C"/>
    <property type="match status" value="1"/>
</dbReference>
<gene>
    <name evidence="21" type="ORF">E0Z10_g5610</name>
</gene>
<dbReference type="PANTHER" id="PTHR14950">
    <property type="entry name" value="DICER-RELATED"/>
    <property type="match status" value="1"/>
</dbReference>
<dbReference type="FunFam" id="1.10.1520.10:FF:000032">
    <property type="entry name" value="Dicer-like protein 2"/>
    <property type="match status" value="1"/>
</dbReference>
<evidence type="ECO:0000256" key="11">
    <source>
        <dbReference type="ARBA" id="ARBA00022884"/>
    </source>
</evidence>
<name>A0A4Z0YT00_9PEZI</name>
<evidence type="ECO:0000256" key="10">
    <source>
        <dbReference type="ARBA" id="ARBA00022842"/>
    </source>
</evidence>
<evidence type="ECO:0000256" key="5">
    <source>
        <dbReference type="ARBA" id="ARBA00022737"/>
    </source>
</evidence>
<feature type="domain" description="RNase III" evidence="17">
    <location>
        <begin position="1143"/>
        <end position="1324"/>
    </location>
</feature>
<sequence length="1433" mass="161828">MHSHIQGVVTPVAEHGGSNDEDSSSLEPTPSSEGLPAQVSEFDDGIHTISASVDTFIQETATVDPMEETTVIHARAYQIEMFEKSLKQNIIVAMDTGSGKTQVAVLRIQAELEKCLDKIIWFLAPTVPLCEQQFRVLKSQIGAAQIKMLSSADNVNTWSDNRIWDDYLKNVRVVVSPYQVLLDAITHAFVQMSQFCLIVFDEAHHCVGKHPGSKIMERYRIHKRNGMSCPAILGLTASPMVRSTLDGIEKIEQTLDAVCKTPTIHREELLSAVRRPTLSSITVPNSGDRLPVANLKNIAKAVRNLDIYQDPYILRLQGQRTPMSLHKLQNALNKKDTFSTKQMESLYRRGKEIHRELGPWASEYFIHEAVTRFLQSVDQDLTWFENWGTTEKQYLANVLRQVEIRPPRAFKDITTLDLSDKFTTLVQELQSTPDDTRCIIFVLETTTVAVLSHMLSITTSISGRFQVGSIIGTSNHMGRKRDLGNINQVKNTLDLEDFRTGKLNLLVATSVAEEGIDIPACNLVICFNTPTSVKSFIQRRGRARMESSKIILLSEGSPDQHETWMALEDMMKKCCEDDMRVARELAELEELDNNLDMLPLRIPSTGAQLDFDQAKSHLEHFSQKITSGQYIYRRPYYIPEQTHGSPGGLPTISAVVHLPHSLPPAIRKVKGLRRWYSEKNAFKDAAFQAFKTVYEAGLVNDNLMPLTDDILEGVEGRSSTMMVNGLWKPWHKIARLWGENKERVQRELFLKDGDRVIARFEASLPCQFPRLPPFKIYWDTDNTWTVELSEHSNVVTACALKEDQSAALIDLASGHRWPVENSAHILHLQSTEDIAFHQHVGQRAVEKGTLDPEFVVRDLYRRPFLFIEWLPSKPSSELVKRIENCARDEQEEGPWLALRKWRQHRDLLHPIHETPESDKRYPCALPVSYCMVDTINRSNAYFGSVIPPIIHMLEIYLTAEELSRTILKEVGFSNISLVVTAISSRAAGEMTNYERHEFLGDSVLKLLATVSVMIQQPYYPEGYLSPMKSRIVSNSRLCRAAVEKGLDEFILTKSFTETKWRPLYIKDFLSAEVTAPVKREMSTKTLADVVESLVGAALVDGGMPKALACLRIFLPEVEWHDLTDAHTILAGGRDIITQSRPDHEPLEELIGYTFKNKALLMESLTHASWGLSESAAVCMERLEFLGDSILDSVIVSILWAQEPELLHNQMHLIRAAFVNADLLSFCVMEWCTTQEVTEISPIDLTTIVTQRPVPFWKYMRHSGSEITNAERAAEQRHLAEREAILDALAHNSEYPWAQLAHLAIPKFFSDMLEALIGAVWIDSGSMEACKEVVERVGILPHMRRILSDNVDVRHPKNKLGELVGRDGDTIKYETEVRIEDGVKDLFCKVYVGEQFIVEVNGGVSPEEVGTKAADEAYHILLSRASDLDHEMVG</sequence>
<evidence type="ECO:0000256" key="3">
    <source>
        <dbReference type="ARBA" id="ARBA00022721"/>
    </source>
</evidence>
<organism evidence="21 22">
    <name type="scientific">Xylaria hypoxylon</name>
    <dbReference type="NCBI Taxonomy" id="37992"/>
    <lineage>
        <taxon>Eukaryota</taxon>
        <taxon>Fungi</taxon>
        <taxon>Dikarya</taxon>
        <taxon>Ascomycota</taxon>
        <taxon>Pezizomycotina</taxon>
        <taxon>Sordariomycetes</taxon>
        <taxon>Xylariomycetidae</taxon>
        <taxon>Xylariales</taxon>
        <taxon>Xylariaceae</taxon>
        <taxon>Xylaria</taxon>
    </lineage>
</organism>
<evidence type="ECO:0000313" key="22">
    <source>
        <dbReference type="Proteomes" id="UP000297716"/>
    </source>
</evidence>
<keyword evidence="6" id="KW-0547">Nucleotide-binding</keyword>
<keyword evidence="4" id="KW-0479">Metal-binding</keyword>
<dbReference type="InterPro" id="IPR000999">
    <property type="entry name" value="RNase_III_dom"/>
</dbReference>
<dbReference type="GO" id="GO:0005737">
    <property type="term" value="C:cytoplasm"/>
    <property type="evidence" value="ECO:0007669"/>
    <property type="project" value="TreeGrafter"/>
</dbReference>
<feature type="domain" description="Helicase ATP-binding" evidence="18">
    <location>
        <begin position="81"/>
        <end position="257"/>
    </location>
</feature>
<keyword evidence="10" id="KW-0460">Magnesium</keyword>
<dbReference type="GO" id="GO:0050688">
    <property type="term" value="P:regulation of defense response to virus"/>
    <property type="evidence" value="ECO:0007669"/>
    <property type="project" value="UniProtKB-KW"/>
</dbReference>
<dbReference type="STRING" id="37992.A0A4Z0YT00"/>
<proteinExistence type="inferred from homology"/>
<dbReference type="GO" id="GO:0005524">
    <property type="term" value="F:ATP binding"/>
    <property type="evidence" value="ECO:0007669"/>
    <property type="project" value="UniProtKB-KW"/>
</dbReference>
<evidence type="ECO:0000256" key="16">
    <source>
        <dbReference type="SAM" id="MobiDB-lite"/>
    </source>
</evidence>
<dbReference type="InterPro" id="IPR036389">
    <property type="entry name" value="RNase_III_sf"/>
</dbReference>
<evidence type="ECO:0000256" key="12">
    <source>
        <dbReference type="ARBA" id="ARBA00023118"/>
    </source>
</evidence>
<dbReference type="InterPro" id="IPR005034">
    <property type="entry name" value="Dicer_dimerisation"/>
</dbReference>
<dbReference type="PROSITE" id="PS51192">
    <property type="entry name" value="HELICASE_ATP_BIND_1"/>
    <property type="match status" value="1"/>
</dbReference>
<keyword evidence="3" id="KW-0930">Antiviral protein</keyword>
<dbReference type="EMBL" id="SKBN01000103">
    <property type="protein sequence ID" value="TGJ83158.1"/>
    <property type="molecule type" value="Genomic_DNA"/>
</dbReference>
<keyword evidence="5" id="KW-0677">Repeat</keyword>
<feature type="region of interest" description="Disordered" evidence="16">
    <location>
        <begin position="1"/>
        <end position="38"/>
    </location>
</feature>
<evidence type="ECO:0000256" key="9">
    <source>
        <dbReference type="ARBA" id="ARBA00022840"/>
    </source>
</evidence>
<keyword evidence="12" id="KW-0051">Antiviral defense</keyword>
<protein>
    <recommendedName>
        <fullName evidence="23">Dicer-like protein 2</fullName>
    </recommendedName>
</protein>
<dbReference type="InterPro" id="IPR001650">
    <property type="entry name" value="Helicase_C-like"/>
</dbReference>
<dbReference type="GO" id="GO:0030422">
    <property type="term" value="P:siRNA processing"/>
    <property type="evidence" value="ECO:0007669"/>
    <property type="project" value="TreeGrafter"/>
</dbReference>
<dbReference type="Proteomes" id="UP000297716">
    <property type="component" value="Unassembled WGS sequence"/>
</dbReference>
<dbReference type="OrthoDB" id="416741at2759"/>
<evidence type="ECO:0000256" key="8">
    <source>
        <dbReference type="ARBA" id="ARBA00022806"/>
    </source>
</evidence>
<evidence type="ECO:0000256" key="1">
    <source>
        <dbReference type="ARBA" id="ARBA00001936"/>
    </source>
</evidence>
<evidence type="ECO:0000259" key="20">
    <source>
        <dbReference type="PROSITE" id="PS51327"/>
    </source>
</evidence>
<comment type="cofactor">
    <cofactor evidence="1">
        <name>Mn(2+)</name>
        <dbReference type="ChEBI" id="CHEBI:29035"/>
    </cofactor>
</comment>
<keyword evidence="7" id="KW-0378">Hydrolase</keyword>
<dbReference type="GO" id="GO:0046872">
    <property type="term" value="F:metal ion binding"/>
    <property type="evidence" value="ECO:0007669"/>
    <property type="project" value="UniProtKB-KW"/>
</dbReference>
<dbReference type="Gene3D" id="3.30.160.380">
    <property type="entry name" value="Dicer dimerisation domain"/>
    <property type="match status" value="1"/>
</dbReference>
<evidence type="ECO:0000259" key="19">
    <source>
        <dbReference type="PROSITE" id="PS51194"/>
    </source>
</evidence>
<dbReference type="GO" id="GO:0005634">
    <property type="term" value="C:nucleus"/>
    <property type="evidence" value="ECO:0007669"/>
    <property type="project" value="TreeGrafter"/>
</dbReference>
<dbReference type="InterPro" id="IPR038248">
    <property type="entry name" value="Dicer_dimer_sf"/>
</dbReference>
<accession>A0A4Z0YT00</accession>
<evidence type="ECO:0000259" key="17">
    <source>
        <dbReference type="PROSITE" id="PS50142"/>
    </source>
</evidence>
<dbReference type="InterPro" id="IPR011545">
    <property type="entry name" value="DEAD/DEAH_box_helicase_dom"/>
</dbReference>
<dbReference type="Pfam" id="PF00636">
    <property type="entry name" value="Ribonuclease_3"/>
    <property type="match status" value="2"/>
</dbReference>
<keyword evidence="11 15" id="KW-0694">RNA-binding</keyword>
<dbReference type="Pfam" id="PF03368">
    <property type="entry name" value="Dicer_dimer"/>
    <property type="match status" value="1"/>
</dbReference>
<dbReference type="PROSITE" id="PS51194">
    <property type="entry name" value="HELICASE_CTER"/>
    <property type="match status" value="1"/>
</dbReference>
<dbReference type="PANTHER" id="PTHR14950:SF37">
    <property type="entry name" value="ENDORIBONUCLEASE DICER"/>
    <property type="match status" value="1"/>
</dbReference>
<evidence type="ECO:0000313" key="21">
    <source>
        <dbReference type="EMBL" id="TGJ83158.1"/>
    </source>
</evidence>
<evidence type="ECO:0000256" key="7">
    <source>
        <dbReference type="ARBA" id="ARBA00022801"/>
    </source>
</evidence>
<dbReference type="CDD" id="cd00593">
    <property type="entry name" value="RIBOc"/>
    <property type="match status" value="2"/>
</dbReference>
<evidence type="ECO:0000256" key="6">
    <source>
        <dbReference type="ARBA" id="ARBA00022741"/>
    </source>
</evidence>
<evidence type="ECO:0000256" key="14">
    <source>
        <dbReference type="ARBA" id="ARBA00025403"/>
    </source>
</evidence>
<dbReference type="SUPFAM" id="SSF52540">
    <property type="entry name" value="P-loop containing nucleoside triphosphate hydrolases"/>
    <property type="match status" value="1"/>
</dbReference>
<dbReference type="Gene3D" id="3.40.50.300">
    <property type="entry name" value="P-loop containing nucleotide triphosphate hydrolases"/>
    <property type="match status" value="2"/>
</dbReference>
<dbReference type="PROSITE" id="PS00517">
    <property type="entry name" value="RNASE_3_1"/>
    <property type="match status" value="1"/>
</dbReference>
<feature type="domain" description="Helicase C-terminal" evidence="19">
    <location>
        <begin position="417"/>
        <end position="606"/>
    </location>
</feature>
<keyword evidence="13" id="KW-0464">Manganese</keyword>
<dbReference type="SMART" id="SM00535">
    <property type="entry name" value="RIBOc"/>
    <property type="match status" value="2"/>
</dbReference>
<evidence type="ECO:0000256" key="15">
    <source>
        <dbReference type="PROSITE-ProRule" id="PRU00657"/>
    </source>
</evidence>
<dbReference type="GO" id="GO:0004525">
    <property type="term" value="F:ribonuclease III activity"/>
    <property type="evidence" value="ECO:0007669"/>
    <property type="project" value="InterPro"/>
</dbReference>
<dbReference type="GO" id="GO:0051607">
    <property type="term" value="P:defense response to virus"/>
    <property type="evidence" value="ECO:0007669"/>
    <property type="project" value="UniProtKB-KW"/>
</dbReference>
<dbReference type="Gene3D" id="1.10.1520.10">
    <property type="entry name" value="Ribonuclease III domain"/>
    <property type="match status" value="2"/>
</dbReference>
<evidence type="ECO:0000256" key="4">
    <source>
        <dbReference type="ARBA" id="ARBA00022723"/>
    </source>
</evidence>
<keyword evidence="8" id="KW-0347">Helicase</keyword>
<dbReference type="PROSITE" id="PS51327">
    <property type="entry name" value="DICER_DSRBF"/>
    <property type="match status" value="1"/>
</dbReference>
<dbReference type="SMART" id="SM00490">
    <property type="entry name" value="HELICc"/>
    <property type="match status" value="1"/>
</dbReference>
<dbReference type="InterPro" id="IPR027417">
    <property type="entry name" value="P-loop_NTPase"/>
</dbReference>
<feature type="domain" description="RNase III" evidence="17">
    <location>
        <begin position="959"/>
        <end position="1102"/>
    </location>
</feature>
<keyword evidence="9" id="KW-0067">ATP-binding</keyword>
<evidence type="ECO:0000259" key="18">
    <source>
        <dbReference type="PROSITE" id="PS51192"/>
    </source>
</evidence>
<dbReference type="PROSITE" id="PS50142">
    <property type="entry name" value="RNASE_3_2"/>
    <property type="match status" value="2"/>
</dbReference>
<evidence type="ECO:0008006" key="23">
    <source>
        <dbReference type="Google" id="ProtNLM"/>
    </source>
</evidence>
<comment type="similarity">
    <text evidence="15">Belongs to the helicase family. Dicer subfamily.</text>
</comment>
<comment type="caution">
    <text evidence="21">The sequence shown here is derived from an EMBL/GenBank/DDBJ whole genome shotgun (WGS) entry which is preliminary data.</text>
</comment>